<protein>
    <submittedName>
        <fullName evidence="3">Uncharacterized protein</fullName>
    </submittedName>
</protein>
<keyword evidence="2" id="KW-0732">Signal</keyword>
<feature type="region of interest" description="Disordered" evidence="1">
    <location>
        <begin position="25"/>
        <end position="50"/>
    </location>
</feature>
<reference evidence="3" key="3">
    <citation type="journal article" date="2019" name="G3 (Bethesda)">
        <title>Hybrid Assembly of the Genome of the Entomopathogenic Nematode Steinernema carpocapsae Identifies the X-Chromosome.</title>
        <authorList>
            <person name="Serra L."/>
            <person name="Macchietto M."/>
            <person name="Macias-Munoz A."/>
            <person name="McGill C.J."/>
            <person name="Rodriguez I.M."/>
            <person name="Rodriguez B."/>
            <person name="Murad R."/>
            <person name="Mortazavi A."/>
        </authorList>
    </citation>
    <scope>NUCLEOTIDE SEQUENCE</scope>
    <source>
        <strain evidence="3">ALL</strain>
    </source>
</reference>
<evidence type="ECO:0000313" key="3">
    <source>
        <dbReference type="EMBL" id="TKR81615.1"/>
    </source>
</evidence>
<dbReference type="AlphaFoldDB" id="A0A4V6A345"/>
<accession>A0A4V6A345</accession>
<reference evidence="3" key="1">
    <citation type="submission" date="2013-11" db="EMBL/GenBank/DDBJ databases">
        <authorList>
            <person name="Sternberg P."/>
            <person name="Dillman A."/>
            <person name="Macchietto M."/>
        </authorList>
    </citation>
    <scope>NUCLEOTIDE SEQUENCE</scope>
    <source>
        <strain evidence="3">ALL</strain>
    </source>
</reference>
<feature type="signal peptide" evidence="2">
    <location>
        <begin position="1"/>
        <end position="20"/>
    </location>
</feature>
<dbReference type="EMBL" id="AZBU02000004">
    <property type="protein sequence ID" value="TKR81615.1"/>
    <property type="molecule type" value="Genomic_DNA"/>
</dbReference>
<reference evidence="3" key="2">
    <citation type="journal article" date="2015" name="Genome Biol.">
        <title>Comparative genomics of Steinernema reveals deeply conserved gene regulatory networks.</title>
        <authorList>
            <person name="Dillman A.R."/>
            <person name="Macchietto M."/>
            <person name="Porter C.F."/>
            <person name="Rogers A."/>
            <person name="Williams B."/>
            <person name="Antoshechkin I."/>
            <person name="Lee M.M."/>
            <person name="Goodwin Z."/>
            <person name="Lu X."/>
            <person name="Lewis E.E."/>
            <person name="Goodrich-Blair H."/>
            <person name="Stock S.P."/>
            <person name="Adams B.J."/>
            <person name="Sternberg P.W."/>
            <person name="Mortazavi A."/>
        </authorList>
    </citation>
    <scope>NUCLEOTIDE SEQUENCE [LARGE SCALE GENOMIC DNA]</scope>
    <source>
        <strain evidence="3">ALL</strain>
    </source>
</reference>
<sequence>MFVNQLFALVFAVFVAVAAAWPLSSNHWRPGRPLKRADPGFGEGQPSSADSAAMVAGAPISAWGNPVLPWANVAHWPMRNYQIASGEWP</sequence>
<dbReference type="OrthoDB" id="10598516at2759"/>
<name>A0A4V6A345_STECR</name>
<evidence type="ECO:0000256" key="1">
    <source>
        <dbReference type="SAM" id="MobiDB-lite"/>
    </source>
</evidence>
<organism evidence="3">
    <name type="scientific">Steinernema carpocapsae</name>
    <name type="common">Entomopathogenic nematode</name>
    <dbReference type="NCBI Taxonomy" id="34508"/>
    <lineage>
        <taxon>Eukaryota</taxon>
        <taxon>Metazoa</taxon>
        <taxon>Ecdysozoa</taxon>
        <taxon>Nematoda</taxon>
        <taxon>Chromadorea</taxon>
        <taxon>Rhabditida</taxon>
        <taxon>Tylenchina</taxon>
        <taxon>Panagrolaimomorpha</taxon>
        <taxon>Strongyloidoidea</taxon>
        <taxon>Steinernematidae</taxon>
        <taxon>Steinernema</taxon>
    </lineage>
</organism>
<evidence type="ECO:0000256" key="2">
    <source>
        <dbReference type="SAM" id="SignalP"/>
    </source>
</evidence>
<proteinExistence type="predicted"/>
<gene>
    <name evidence="3" type="ORF">L596_015458</name>
</gene>
<feature type="chain" id="PRO_5020572633" evidence="2">
    <location>
        <begin position="21"/>
        <end position="89"/>
    </location>
</feature>
<comment type="caution">
    <text evidence="3">The sequence shown here is derived from an EMBL/GenBank/DDBJ whole genome shotgun (WGS) entry which is preliminary data.</text>
</comment>